<feature type="transmembrane region" description="Helical" evidence="1">
    <location>
        <begin position="114"/>
        <end position="136"/>
    </location>
</feature>
<accession>A0A2T5GA97</accession>
<sequence length="266" mass="29075">MLPLSTAVTLVAVPVFVLGIFFGSALWFGRTLGFSWSAVGYGAFAYFFFALMLGQIFTRQIFLGSLGILTAFGGGGNVAEITLLAGTLAFYGVFGRAGTLALARDRLEGSPSEALSFGMGYGGMSLLQLTFVATLWNFGRAWEIRSRLSGELSPEALWGLFPSEILRAFLESPWILAYRYGLFPLLWYIWDVALSALLYLAVVRKKYALVGAAFFVDVVARVLTRSPDVLPFAWPLAPKGGDAGWFLLLAFVLAWLAREFRRGESG</sequence>
<evidence type="ECO:0000313" key="2">
    <source>
        <dbReference type="EMBL" id="PTQ53107.1"/>
    </source>
</evidence>
<gene>
    <name evidence="2" type="ORF">BLITH_0187</name>
</gene>
<keyword evidence="1" id="KW-1133">Transmembrane helix</keyword>
<evidence type="ECO:0000256" key="1">
    <source>
        <dbReference type="SAM" id="Phobius"/>
    </source>
</evidence>
<feature type="transmembrane region" description="Helical" evidence="1">
    <location>
        <begin position="207"/>
        <end position="223"/>
    </location>
</feature>
<keyword evidence="1" id="KW-0812">Transmembrane</keyword>
<feature type="transmembrane region" description="Helical" evidence="1">
    <location>
        <begin position="34"/>
        <end position="54"/>
    </location>
</feature>
<organism evidence="2 3">
    <name type="scientific">Brockia lithotrophica</name>
    <dbReference type="NCBI Taxonomy" id="933949"/>
    <lineage>
        <taxon>Bacteria</taxon>
        <taxon>Bacillati</taxon>
        <taxon>Bacillota</taxon>
        <taxon>Bacilli</taxon>
        <taxon>Bacillales</taxon>
        <taxon>Bacillales Family X. Incertae Sedis</taxon>
        <taxon>Brockia</taxon>
    </lineage>
</organism>
<feature type="transmembrane region" description="Helical" evidence="1">
    <location>
        <begin position="66"/>
        <end position="94"/>
    </location>
</feature>
<evidence type="ECO:0000313" key="3">
    <source>
        <dbReference type="Proteomes" id="UP000244016"/>
    </source>
</evidence>
<feature type="transmembrane region" description="Helical" evidence="1">
    <location>
        <begin position="7"/>
        <end position="28"/>
    </location>
</feature>
<feature type="transmembrane region" description="Helical" evidence="1">
    <location>
        <begin position="182"/>
        <end position="200"/>
    </location>
</feature>
<dbReference type="AlphaFoldDB" id="A0A2T5GA97"/>
<dbReference type="EMBL" id="PEBW01000001">
    <property type="protein sequence ID" value="PTQ53107.1"/>
    <property type="molecule type" value="Genomic_DNA"/>
</dbReference>
<proteinExistence type="predicted"/>
<feature type="transmembrane region" description="Helical" evidence="1">
    <location>
        <begin position="243"/>
        <end position="260"/>
    </location>
</feature>
<keyword evidence="1" id="KW-0472">Membrane</keyword>
<name>A0A2T5GA97_9BACL</name>
<dbReference type="Proteomes" id="UP000244016">
    <property type="component" value="Unassembled WGS sequence"/>
</dbReference>
<comment type="caution">
    <text evidence="2">The sequence shown here is derived from an EMBL/GenBank/DDBJ whole genome shotgun (WGS) entry which is preliminary data.</text>
</comment>
<protein>
    <submittedName>
        <fullName evidence="2">Uncharacterized protein</fullName>
    </submittedName>
</protein>
<reference evidence="2 3" key="1">
    <citation type="submission" date="2017-08" db="EMBL/GenBank/DDBJ databases">
        <title>Burning lignite coal seam in the remote Altai Mountains harbors a hydrogen-driven thermophilic microbial community.</title>
        <authorList>
            <person name="Kadnikov V.V."/>
            <person name="Mardanov A.V."/>
            <person name="Ivasenko D."/>
            <person name="Beletsky A.V."/>
            <person name="Karnachuk O.V."/>
            <person name="Ravin N.V."/>
        </authorList>
    </citation>
    <scope>NUCLEOTIDE SEQUENCE [LARGE SCALE GENOMIC DNA]</scope>
    <source>
        <strain evidence="2">AL31</strain>
    </source>
</reference>